<organism evidence="1 2">
    <name type="scientific">Alosa alosa</name>
    <name type="common">allis shad</name>
    <dbReference type="NCBI Taxonomy" id="278164"/>
    <lineage>
        <taxon>Eukaryota</taxon>
        <taxon>Metazoa</taxon>
        <taxon>Chordata</taxon>
        <taxon>Craniata</taxon>
        <taxon>Vertebrata</taxon>
        <taxon>Euteleostomi</taxon>
        <taxon>Actinopterygii</taxon>
        <taxon>Neopterygii</taxon>
        <taxon>Teleostei</taxon>
        <taxon>Clupei</taxon>
        <taxon>Clupeiformes</taxon>
        <taxon>Clupeoidei</taxon>
        <taxon>Clupeidae</taxon>
        <taxon>Alosa</taxon>
    </lineage>
</organism>
<sequence>MFKDQSETDIKLPPVTRKSAHGIQGITVAGLWPSFQQSSSDLRSVAVSSPDRLTSARLRLAVQLQGPRDDLQQGLTSFMA</sequence>
<reference evidence="1 2" key="1">
    <citation type="submission" date="2020-10" db="EMBL/GenBank/DDBJ databases">
        <title>Chromosome-scale genome assembly of the Allis shad, Alosa alosa.</title>
        <authorList>
            <person name="Margot Z."/>
            <person name="Christophe K."/>
            <person name="Cabau C."/>
            <person name="Louis A."/>
            <person name="Berthelot C."/>
            <person name="Parey E."/>
            <person name="Roest Crollius H."/>
            <person name="Montfort J."/>
            <person name="Robinson-Rechavi M."/>
            <person name="Bucao C."/>
            <person name="Bouchez O."/>
            <person name="Gislard M."/>
            <person name="Lluch J."/>
            <person name="Milhes M."/>
            <person name="Lampietro C."/>
            <person name="Lopez Roques C."/>
            <person name="Donnadieu C."/>
            <person name="Braasch I."/>
            <person name="Desvignes T."/>
            <person name="Postlethwait J."/>
            <person name="Bobe J."/>
            <person name="Guiguen Y."/>
        </authorList>
    </citation>
    <scope>NUCLEOTIDE SEQUENCE [LARGE SCALE GENOMIC DNA]</scope>
    <source>
        <strain evidence="1">M-15738</strain>
        <tissue evidence="1">Blood</tissue>
    </source>
</reference>
<proteinExistence type="predicted"/>
<keyword evidence="2" id="KW-1185">Reference proteome</keyword>
<protein>
    <submittedName>
        <fullName evidence="1">Uncharacterized protein</fullName>
    </submittedName>
</protein>
<dbReference type="AlphaFoldDB" id="A0AAV6HIX7"/>
<evidence type="ECO:0000313" key="1">
    <source>
        <dbReference type="EMBL" id="KAG5285506.1"/>
    </source>
</evidence>
<accession>A0AAV6HIX7</accession>
<evidence type="ECO:0000313" key="2">
    <source>
        <dbReference type="Proteomes" id="UP000823561"/>
    </source>
</evidence>
<dbReference type="EMBL" id="JADWDJ010000001">
    <property type="protein sequence ID" value="KAG5285506.1"/>
    <property type="molecule type" value="Genomic_DNA"/>
</dbReference>
<name>A0AAV6HIX7_9TELE</name>
<comment type="caution">
    <text evidence="1">The sequence shown here is derived from an EMBL/GenBank/DDBJ whole genome shotgun (WGS) entry which is preliminary data.</text>
</comment>
<dbReference type="Proteomes" id="UP000823561">
    <property type="component" value="Chromosome 1"/>
</dbReference>
<gene>
    <name evidence="1" type="ORF">AALO_G00004160</name>
</gene>